<dbReference type="RefSeq" id="XP_002177418.1">
    <property type="nucleotide sequence ID" value="XM_002177382.1"/>
</dbReference>
<keyword evidence="2" id="KW-0732">Signal</keyword>
<proteinExistence type="predicted"/>
<dbReference type="KEGG" id="pti:PHATRDRAFT_43083"/>
<keyword evidence="1" id="KW-1133">Transmembrane helix</keyword>
<keyword evidence="1" id="KW-0812">Transmembrane</keyword>
<feature type="signal peptide" evidence="2">
    <location>
        <begin position="1"/>
        <end position="18"/>
    </location>
</feature>
<feature type="chain" id="PRO_5002852527" evidence="2">
    <location>
        <begin position="19"/>
        <end position="253"/>
    </location>
</feature>
<evidence type="ECO:0000313" key="4">
    <source>
        <dbReference type="Proteomes" id="UP000000759"/>
    </source>
</evidence>
<organism evidence="3 4">
    <name type="scientific">Phaeodactylum tricornutum (strain CCAP 1055/1)</name>
    <dbReference type="NCBI Taxonomy" id="556484"/>
    <lineage>
        <taxon>Eukaryota</taxon>
        <taxon>Sar</taxon>
        <taxon>Stramenopiles</taxon>
        <taxon>Ochrophyta</taxon>
        <taxon>Bacillariophyta</taxon>
        <taxon>Bacillariophyceae</taxon>
        <taxon>Bacillariophycidae</taxon>
        <taxon>Naviculales</taxon>
        <taxon>Phaeodactylaceae</taxon>
        <taxon>Phaeodactylum</taxon>
    </lineage>
</organism>
<feature type="transmembrane region" description="Helical" evidence="1">
    <location>
        <begin position="185"/>
        <end position="208"/>
    </location>
</feature>
<protein>
    <submittedName>
        <fullName evidence="3">Uncharacterized protein</fullName>
    </submittedName>
</protein>
<dbReference type="OrthoDB" id="10540535at2759"/>
<keyword evidence="1" id="KW-0472">Membrane</keyword>
<accession>B7FQK2</accession>
<dbReference type="HOGENOM" id="CLU_1100293_0_0_1"/>
<dbReference type="InParanoid" id="B7FQK2"/>
<dbReference type="GeneID" id="7196867"/>
<gene>
    <name evidence="3" type="ORF">PHATRDRAFT_43083</name>
</gene>
<evidence type="ECO:0000313" key="3">
    <source>
        <dbReference type="EMBL" id="EEC51881.1"/>
    </source>
</evidence>
<evidence type="ECO:0000256" key="1">
    <source>
        <dbReference type="SAM" id="Phobius"/>
    </source>
</evidence>
<dbReference type="AlphaFoldDB" id="B7FQK2"/>
<reference evidence="4" key="2">
    <citation type="submission" date="2008-08" db="EMBL/GenBank/DDBJ databases">
        <authorList>
            <consortium name="Diatom Consortium"/>
            <person name="Grigoriev I."/>
            <person name="Grimwood J."/>
            <person name="Kuo A."/>
            <person name="Otillar R.P."/>
            <person name="Salamov A."/>
            <person name="Detter J.C."/>
            <person name="Lindquist E."/>
            <person name="Shapiro H."/>
            <person name="Lucas S."/>
            <person name="Glavina del Rio T."/>
            <person name="Pitluck S."/>
            <person name="Rokhsar D."/>
            <person name="Bowler C."/>
        </authorList>
    </citation>
    <scope>GENOME REANNOTATION</scope>
    <source>
        <strain evidence="4">CCAP 1055/1</strain>
    </source>
</reference>
<dbReference type="PaxDb" id="2850-Phatr43083"/>
<sequence>MILHSVLLTLSTLVVVSALDVEISDFTCDNSYPMTTTLEMSCNGTSRCTFGETAIISGILTYSGVDQTGIQNNQAYVSSELAFPTMNFNILNMMKIPLCDESLVADSGNTNECPGDGTFSYSVYYNLPKSGTESASWMASGWTGTGYIEIYAEANVNMMIGRCSMDLQTYVTASEEKGYLRTPSAATAAGISLAALAALSLLCFWCCCCMGRRKSKTSHEGEETTSFTRMNDEIPYSVNAADKKSGLKKALVE</sequence>
<evidence type="ECO:0000256" key="2">
    <source>
        <dbReference type="SAM" id="SignalP"/>
    </source>
</evidence>
<name>B7FQK2_PHATC</name>
<dbReference type="Proteomes" id="UP000000759">
    <property type="component" value="Chromosome 1"/>
</dbReference>
<dbReference type="EMBL" id="CM000605">
    <property type="protein sequence ID" value="EEC51881.1"/>
    <property type="molecule type" value="Genomic_DNA"/>
</dbReference>
<keyword evidence="4" id="KW-1185">Reference proteome</keyword>
<reference evidence="3 4" key="1">
    <citation type="journal article" date="2008" name="Nature">
        <title>The Phaeodactylum genome reveals the evolutionary history of diatom genomes.</title>
        <authorList>
            <person name="Bowler C."/>
            <person name="Allen A.E."/>
            <person name="Badger J.H."/>
            <person name="Grimwood J."/>
            <person name="Jabbari K."/>
            <person name="Kuo A."/>
            <person name="Maheswari U."/>
            <person name="Martens C."/>
            <person name="Maumus F."/>
            <person name="Otillar R.P."/>
            <person name="Rayko E."/>
            <person name="Salamov A."/>
            <person name="Vandepoele K."/>
            <person name="Beszteri B."/>
            <person name="Gruber A."/>
            <person name="Heijde M."/>
            <person name="Katinka M."/>
            <person name="Mock T."/>
            <person name="Valentin K."/>
            <person name="Verret F."/>
            <person name="Berges J.A."/>
            <person name="Brownlee C."/>
            <person name="Cadoret J.P."/>
            <person name="Chiovitti A."/>
            <person name="Choi C.J."/>
            <person name="Coesel S."/>
            <person name="De Martino A."/>
            <person name="Detter J.C."/>
            <person name="Durkin C."/>
            <person name="Falciatore A."/>
            <person name="Fournet J."/>
            <person name="Haruta M."/>
            <person name="Huysman M.J."/>
            <person name="Jenkins B.D."/>
            <person name="Jiroutova K."/>
            <person name="Jorgensen R.E."/>
            <person name="Joubert Y."/>
            <person name="Kaplan A."/>
            <person name="Kroger N."/>
            <person name="Kroth P.G."/>
            <person name="La Roche J."/>
            <person name="Lindquist E."/>
            <person name="Lommer M."/>
            <person name="Martin-Jezequel V."/>
            <person name="Lopez P.J."/>
            <person name="Lucas S."/>
            <person name="Mangogna M."/>
            <person name="McGinnis K."/>
            <person name="Medlin L.K."/>
            <person name="Montsant A."/>
            <person name="Oudot-Le Secq M.P."/>
            <person name="Napoli C."/>
            <person name="Obornik M."/>
            <person name="Parker M.S."/>
            <person name="Petit J.L."/>
            <person name="Porcel B.M."/>
            <person name="Poulsen N."/>
            <person name="Robison M."/>
            <person name="Rychlewski L."/>
            <person name="Rynearson T.A."/>
            <person name="Schmutz J."/>
            <person name="Shapiro H."/>
            <person name="Siaut M."/>
            <person name="Stanley M."/>
            <person name="Sussman M.R."/>
            <person name="Taylor A.R."/>
            <person name="Vardi A."/>
            <person name="von Dassow P."/>
            <person name="Vyverman W."/>
            <person name="Willis A."/>
            <person name="Wyrwicz L.S."/>
            <person name="Rokhsar D.S."/>
            <person name="Weissenbach J."/>
            <person name="Armbrust E.V."/>
            <person name="Green B.R."/>
            <person name="Van de Peer Y."/>
            <person name="Grigoriev I.V."/>
        </authorList>
    </citation>
    <scope>NUCLEOTIDE SEQUENCE [LARGE SCALE GENOMIC DNA]</scope>
    <source>
        <strain evidence="3 4">CCAP 1055/1</strain>
    </source>
</reference>